<dbReference type="Pfam" id="PF14617">
    <property type="entry name" value="CMS1"/>
    <property type="match status" value="1"/>
</dbReference>
<evidence type="ECO:0000313" key="2">
    <source>
        <dbReference type="EMBL" id="KAK0450672.1"/>
    </source>
</evidence>
<organism evidence="2 3">
    <name type="scientific">Armillaria borealis</name>
    <dbReference type="NCBI Taxonomy" id="47425"/>
    <lineage>
        <taxon>Eukaryota</taxon>
        <taxon>Fungi</taxon>
        <taxon>Dikarya</taxon>
        <taxon>Basidiomycota</taxon>
        <taxon>Agaricomycotina</taxon>
        <taxon>Agaricomycetes</taxon>
        <taxon>Agaricomycetidae</taxon>
        <taxon>Agaricales</taxon>
        <taxon>Marasmiineae</taxon>
        <taxon>Physalacriaceae</taxon>
        <taxon>Armillaria</taxon>
    </lineage>
</organism>
<keyword evidence="3" id="KW-1185">Reference proteome</keyword>
<dbReference type="PANTHER" id="PTHR24030:SF0">
    <property type="entry name" value="PROTEIN CMSS1"/>
    <property type="match status" value="1"/>
</dbReference>
<gene>
    <name evidence="2" type="ORF">EV421DRAFT_1168103</name>
</gene>
<dbReference type="AlphaFoldDB" id="A0AA39JY05"/>
<protein>
    <submittedName>
        <fullName evidence="2">U3-containing 90S pre-ribosomal complex subunit-domain containing protein</fullName>
    </submittedName>
</protein>
<proteinExistence type="predicted"/>
<sequence length="316" mass="34768">MHQGGDDLEDDFVLDIPEEENDGFHVDDAQDFVSEEEGDSAGQPEDGQRDQAGPSNATAVEKKRKRKEKLKERKKRKLVDNPGSLVAVESIAGHSTSELANYLSEMQKKTFPDMSAIELEATAVPESAIADTTSWQEPRTLDKLVEFIIKGICLVTTSGVHALTRHSVVPSLRTRLLQKSKATGSPTLLFVTGAALRVVDVTRVLKDKRLRGDKGGEVAKLFAKHFKLAEHVTYLRRTKVGAAVGTPGRIGKLLCETDALTVSALSHIILDVTFRDTKRRSLLDIPETRDECMRTVLGCPQVVKQMKAGKIQVVLF</sequence>
<feature type="compositionally biased region" description="Acidic residues" evidence="1">
    <location>
        <begin position="29"/>
        <end position="39"/>
    </location>
</feature>
<comment type="caution">
    <text evidence="2">The sequence shown here is derived from an EMBL/GenBank/DDBJ whole genome shotgun (WGS) entry which is preliminary data.</text>
</comment>
<dbReference type="EMBL" id="JAUEPT010000006">
    <property type="protein sequence ID" value="KAK0450672.1"/>
    <property type="molecule type" value="Genomic_DNA"/>
</dbReference>
<dbReference type="Proteomes" id="UP001175226">
    <property type="component" value="Unassembled WGS sequence"/>
</dbReference>
<feature type="compositionally biased region" description="Acidic residues" evidence="1">
    <location>
        <begin position="1"/>
        <end position="21"/>
    </location>
</feature>
<feature type="compositionally biased region" description="Basic residues" evidence="1">
    <location>
        <begin position="62"/>
        <end position="77"/>
    </location>
</feature>
<reference evidence="2" key="1">
    <citation type="submission" date="2023-06" db="EMBL/GenBank/DDBJ databases">
        <authorList>
            <consortium name="Lawrence Berkeley National Laboratory"/>
            <person name="Ahrendt S."/>
            <person name="Sahu N."/>
            <person name="Indic B."/>
            <person name="Wong-Bajracharya J."/>
            <person name="Merenyi Z."/>
            <person name="Ke H.-M."/>
            <person name="Monk M."/>
            <person name="Kocsube S."/>
            <person name="Drula E."/>
            <person name="Lipzen A."/>
            <person name="Balint B."/>
            <person name="Henrissat B."/>
            <person name="Andreopoulos B."/>
            <person name="Martin F.M."/>
            <person name="Harder C.B."/>
            <person name="Rigling D."/>
            <person name="Ford K.L."/>
            <person name="Foster G.D."/>
            <person name="Pangilinan J."/>
            <person name="Papanicolaou A."/>
            <person name="Barry K."/>
            <person name="LaButti K."/>
            <person name="Viragh M."/>
            <person name="Koriabine M."/>
            <person name="Yan M."/>
            <person name="Riley R."/>
            <person name="Champramary S."/>
            <person name="Plett K.L."/>
            <person name="Tsai I.J."/>
            <person name="Slot J."/>
            <person name="Sipos G."/>
            <person name="Plett J."/>
            <person name="Nagy L.G."/>
            <person name="Grigoriev I.V."/>
        </authorList>
    </citation>
    <scope>NUCLEOTIDE SEQUENCE</scope>
    <source>
        <strain evidence="2">FPL87.14</strain>
    </source>
</reference>
<name>A0AA39JY05_9AGAR</name>
<dbReference type="InterPro" id="IPR032704">
    <property type="entry name" value="Cms1"/>
</dbReference>
<evidence type="ECO:0000313" key="3">
    <source>
        <dbReference type="Proteomes" id="UP001175226"/>
    </source>
</evidence>
<feature type="region of interest" description="Disordered" evidence="1">
    <location>
        <begin position="1"/>
        <end position="78"/>
    </location>
</feature>
<evidence type="ECO:0000256" key="1">
    <source>
        <dbReference type="SAM" id="MobiDB-lite"/>
    </source>
</evidence>
<accession>A0AA39JY05</accession>
<dbReference type="GO" id="GO:0030686">
    <property type="term" value="C:90S preribosome"/>
    <property type="evidence" value="ECO:0007669"/>
    <property type="project" value="TreeGrafter"/>
</dbReference>
<dbReference type="PANTHER" id="PTHR24030">
    <property type="entry name" value="PROTEIN CMSS1"/>
    <property type="match status" value="1"/>
</dbReference>
<dbReference type="GO" id="GO:0005634">
    <property type="term" value="C:nucleus"/>
    <property type="evidence" value="ECO:0007669"/>
    <property type="project" value="TreeGrafter"/>
</dbReference>